<keyword evidence="4" id="KW-0597">Phosphoprotein</keyword>
<reference evidence="10" key="1">
    <citation type="submission" date="2022-01" db="EMBL/GenBank/DDBJ databases">
        <authorList>
            <person name="King R."/>
        </authorList>
    </citation>
    <scope>NUCLEOTIDE SEQUENCE</scope>
</reference>
<gene>
    <name evidence="10" type="ORF">DIABBA_LOCUS13544</name>
</gene>
<dbReference type="Proteomes" id="UP001153709">
    <property type="component" value="Chromosome 9"/>
</dbReference>
<evidence type="ECO:0000313" key="10">
    <source>
        <dbReference type="EMBL" id="CAG9840936.1"/>
    </source>
</evidence>
<feature type="coiled-coil region" evidence="9">
    <location>
        <begin position="97"/>
        <end position="128"/>
    </location>
</feature>
<evidence type="ECO:0000256" key="2">
    <source>
        <dbReference type="ARBA" id="ARBA00006737"/>
    </source>
</evidence>
<keyword evidence="5" id="KW-0282">Flagellum</keyword>
<organism evidence="10 11">
    <name type="scientific">Diabrotica balteata</name>
    <name type="common">Banded cucumber beetle</name>
    <dbReference type="NCBI Taxonomy" id="107213"/>
    <lineage>
        <taxon>Eukaryota</taxon>
        <taxon>Metazoa</taxon>
        <taxon>Ecdysozoa</taxon>
        <taxon>Arthropoda</taxon>
        <taxon>Hexapoda</taxon>
        <taxon>Insecta</taxon>
        <taxon>Pterygota</taxon>
        <taxon>Neoptera</taxon>
        <taxon>Endopterygota</taxon>
        <taxon>Coleoptera</taxon>
        <taxon>Polyphaga</taxon>
        <taxon>Cucujiformia</taxon>
        <taxon>Chrysomeloidea</taxon>
        <taxon>Chrysomelidae</taxon>
        <taxon>Galerucinae</taxon>
        <taxon>Diabroticina</taxon>
        <taxon>Diabroticites</taxon>
        <taxon>Diabrotica</taxon>
    </lineage>
</organism>
<name>A0A9N9XIQ2_DIABA</name>
<keyword evidence="8" id="KW-0966">Cell projection</keyword>
<dbReference type="Pfam" id="PF06098">
    <property type="entry name" value="Radial_spoke_3"/>
    <property type="match status" value="1"/>
</dbReference>
<keyword evidence="7" id="KW-0206">Cytoskeleton</keyword>
<evidence type="ECO:0000256" key="1">
    <source>
        <dbReference type="ARBA" id="ARBA00004611"/>
    </source>
</evidence>
<dbReference type="InterPro" id="IPR009290">
    <property type="entry name" value="Radial_spoke_3"/>
</dbReference>
<dbReference type="PANTHER" id="PTHR21648">
    <property type="entry name" value="FLAGELLAR RADIAL SPOKE PROTEIN 3"/>
    <property type="match status" value="1"/>
</dbReference>
<evidence type="ECO:0000256" key="7">
    <source>
        <dbReference type="ARBA" id="ARBA00023212"/>
    </source>
</evidence>
<keyword evidence="3" id="KW-0963">Cytoplasm</keyword>
<sequence length="281" mass="32300">MVRKEKQSSRATLSSDDMASAVQDVLDGKSLRITAVEHGVKFQTFQKYVAKKRTTNPDDDQMEPNSTVRRVFSEEQEISLCDYIKTCSIMSYGLTTIQALKADRNISNTRAEQAKRRALARKRAINQQVKPPKPTIVRYAVPHHLQEKMLDISQLQHLLRSKELTDAATQTENDQCLSQESLSIEKAHVQVQVHPTDLFDFNVEVQPIVEVLVAKTIEEALIEVLEEEELMAMKEQQRKFLEYMATNTSDEIESDFNENKFKNFSQNIFRNNYMPNLITSV</sequence>
<evidence type="ECO:0000256" key="5">
    <source>
        <dbReference type="ARBA" id="ARBA00022846"/>
    </source>
</evidence>
<evidence type="ECO:0008006" key="12">
    <source>
        <dbReference type="Google" id="ProtNLM"/>
    </source>
</evidence>
<dbReference type="PANTHER" id="PTHR21648:SF0">
    <property type="entry name" value="RADIAL SPOKE HEAD PROTEIN 3 HOMOLOG"/>
    <property type="match status" value="1"/>
</dbReference>
<evidence type="ECO:0000313" key="11">
    <source>
        <dbReference type="Proteomes" id="UP001153709"/>
    </source>
</evidence>
<dbReference type="OrthoDB" id="313308at2759"/>
<evidence type="ECO:0000256" key="8">
    <source>
        <dbReference type="ARBA" id="ARBA00023273"/>
    </source>
</evidence>
<evidence type="ECO:0000256" key="4">
    <source>
        <dbReference type="ARBA" id="ARBA00022553"/>
    </source>
</evidence>
<evidence type="ECO:0000256" key="3">
    <source>
        <dbReference type="ARBA" id="ARBA00022490"/>
    </source>
</evidence>
<evidence type="ECO:0000256" key="6">
    <source>
        <dbReference type="ARBA" id="ARBA00023069"/>
    </source>
</evidence>
<accession>A0A9N9XIQ2</accession>
<keyword evidence="9" id="KW-0175">Coiled coil</keyword>
<protein>
    <recommendedName>
        <fullName evidence="12">HTH psq-type domain-containing protein</fullName>
    </recommendedName>
</protein>
<dbReference type="EMBL" id="OU898284">
    <property type="protein sequence ID" value="CAG9840936.1"/>
    <property type="molecule type" value="Genomic_DNA"/>
</dbReference>
<keyword evidence="6" id="KW-0969">Cilium</keyword>
<dbReference type="GO" id="GO:0005929">
    <property type="term" value="C:cilium"/>
    <property type="evidence" value="ECO:0007669"/>
    <property type="project" value="TreeGrafter"/>
</dbReference>
<evidence type="ECO:0000256" key="9">
    <source>
        <dbReference type="SAM" id="Coils"/>
    </source>
</evidence>
<proteinExistence type="inferred from homology"/>
<comment type="subcellular location">
    <subcellularLocation>
        <location evidence="1">Cytoplasm</location>
        <location evidence="1">Cytoskeleton</location>
        <location evidence="1">Flagellum axoneme</location>
    </subcellularLocation>
</comment>
<comment type="similarity">
    <text evidence="2">Belongs to the flagellar radial spoke RSP3 family.</text>
</comment>
<keyword evidence="11" id="KW-1185">Reference proteome</keyword>
<dbReference type="AlphaFoldDB" id="A0A9N9XIQ2"/>